<dbReference type="Proteomes" id="UP000009145">
    <property type="component" value="Chromosome"/>
</dbReference>
<dbReference type="EMBL" id="CP003380">
    <property type="protein sequence ID" value="AFJ01381.1"/>
    <property type="molecule type" value="Genomic_DNA"/>
</dbReference>
<dbReference type="AlphaFoldDB" id="I1YEN8"/>
<evidence type="ECO:0000313" key="1">
    <source>
        <dbReference type="EMBL" id="AFJ01381.1"/>
    </source>
</evidence>
<dbReference type="KEGG" id="mec:Q7C_200"/>
<gene>
    <name evidence="1" type="ordered locus">Q7C_200</name>
</gene>
<accession>I1YEN8</accession>
<protein>
    <submittedName>
        <fullName evidence="1">Uncharacterized protein</fullName>
    </submittedName>
</protein>
<reference evidence="1 2" key="1">
    <citation type="journal article" date="2012" name="J. Bacteriol.">
        <title>Complete genome sequences of Methylophaga sp. strain JAM1 and Methylophaga sp. strain JAM7.</title>
        <authorList>
            <person name="Villeneuve C."/>
            <person name="Martineau C."/>
            <person name="Mauffrey F."/>
            <person name="Villemur R."/>
        </authorList>
    </citation>
    <scope>NUCLEOTIDE SEQUENCE [LARGE SCALE GENOMIC DNA]</scope>
    <source>
        <strain evidence="1 2">JAM7</strain>
    </source>
</reference>
<name>I1YEN8_METFJ</name>
<dbReference type="HOGENOM" id="CLU_3292272_0_0_6"/>
<dbReference type="PATRIC" id="fig|754477.3.peg.200"/>
<evidence type="ECO:0000313" key="2">
    <source>
        <dbReference type="Proteomes" id="UP000009145"/>
    </source>
</evidence>
<proteinExistence type="predicted"/>
<keyword evidence="2" id="KW-1185">Reference proteome</keyword>
<sequence length="40" mass="4661">MVILILLSMLIRNDLKKSYLKLVSGSMDEQSLLFIQDFFP</sequence>
<organism evidence="1 2">
    <name type="scientific">Methylophaga frappieri (strain ATCC BAA-2434 / DSM 25690 / JAM7)</name>
    <dbReference type="NCBI Taxonomy" id="754477"/>
    <lineage>
        <taxon>Bacteria</taxon>
        <taxon>Pseudomonadati</taxon>
        <taxon>Pseudomonadota</taxon>
        <taxon>Gammaproteobacteria</taxon>
        <taxon>Thiotrichales</taxon>
        <taxon>Piscirickettsiaceae</taxon>
        <taxon>Methylophaga</taxon>
    </lineage>
</organism>